<dbReference type="AlphaFoldDB" id="A0A1I5VZF1"/>
<dbReference type="Proteomes" id="UP000183769">
    <property type="component" value="Unassembled WGS sequence"/>
</dbReference>
<accession>A0A1I5VZF1</accession>
<protein>
    <recommendedName>
        <fullName evidence="3">SipW-cognate class signal peptide</fullName>
    </recommendedName>
</protein>
<gene>
    <name evidence="1" type="ORF">SAMN05216277_12125</name>
</gene>
<evidence type="ECO:0000313" key="2">
    <source>
        <dbReference type="Proteomes" id="UP000183769"/>
    </source>
</evidence>
<keyword evidence="2" id="KW-1185">Reference proteome</keyword>
<dbReference type="EMBL" id="FOXI01000021">
    <property type="protein sequence ID" value="SFQ12386.1"/>
    <property type="molecule type" value="Genomic_DNA"/>
</dbReference>
<dbReference type="PROSITE" id="PS51318">
    <property type="entry name" value="TAT"/>
    <property type="match status" value="1"/>
</dbReference>
<dbReference type="InterPro" id="IPR006311">
    <property type="entry name" value="TAT_signal"/>
</dbReference>
<evidence type="ECO:0000313" key="1">
    <source>
        <dbReference type="EMBL" id="SFQ12386.1"/>
    </source>
</evidence>
<proteinExistence type="predicted"/>
<reference evidence="2" key="1">
    <citation type="submission" date="2016-10" db="EMBL/GenBank/DDBJ databases">
        <authorList>
            <person name="Varghese N."/>
            <person name="Submissions S."/>
        </authorList>
    </citation>
    <scope>NUCLEOTIDE SEQUENCE [LARGE SCALE GENOMIC DNA]</scope>
    <source>
        <strain evidence="2">CGMCC 1.10329</strain>
    </source>
</reference>
<sequence>MNNPTRRGVLSALGGVGLAAVAGSGLAGATTPPFSRYTLAQSTEPEGSLRVAWYERYNDVLVDGTGNGTGNATNTLDPSFEPSYVADAPGAVVSLGNVLPGDRGTLVVGLQAIDADLNVWFRPRILENAENGQNEPEIVAEGLDTNGVGELGSSTDILCWLDNSAVFGSCDGQPDPFEPRVRSDAGETAVGAFTAVADTFDDGVRLPFDGGDGCPDALPAGGNRCVGLRWELPDDVGNIVQSDSFEFALEFIAVSCSDDSNPFAEASE</sequence>
<organism evidence="1 2">
    <name type="scientific">Halolamina pelagica</name>
    <dbReference type="NCBI Taxonomy" id="699431"/>
    <lineage>
        <taxon>Archaea</taxon>
        <taxon>Methanobacteriati</taxon>
        <taxon>Methanobacteriota</taxon>
        <taxon>Stenosarchaea group</taxon>
        <taxon>Halobacteria</taxon>
        <taxon>Halobacteriales</taxon>
        <taxon>Haloferacaceae</taxon>
    </lineage>
</organism>
<name>A0A1I5VZF1_9EURY</name>
<evidence type="ECO:0008006" key="3">
    <source>
        <dbReference type="Google" id="ProtNLM"/>
    </source>
</evidence>